<dbReference type="InterPro" id="IPR006175">
    <property type="entry name" value="YjgF/YER057c/UK114"/>
</dbReference>
<comment type="caution">
    <text evidence="1">The sequence shown here is derived from an EMBL/GenBank/DDBJ whole genome shotgun (WGS) entry which is preliminary data.</text>
</comment>
<organism evidence="1 2">
    <name type="scientific">Didymella pomorum</name>
    <dbReference type="NCBI Taxonomy" id="749634"/>
    <lineage>
        <taxon>Eukaryota</taxon>
        <taxon>Fungi</taxon>
        <taxon>Dikarya</taxon>
        <taxon>Ascomycota</taxon>
        <taxon>Pezizomycotina</taxon>
        <taxon>Dothideomycetes</taxon>
        <taxon>Pleosporomycetidae</taxon>
        <taxon>Pleosporales</taxon>
        <taxon>Pleosporineae</taxon>
        <taxon>Didymellaceae</taxon>
        <taxon>Didymella</taxon>
    </lineage>
</organism>
<reference evidence="1" key="1">
    <citation type="submission" date="2022-10" db="EMBL/GenBank/DDBJ databases">
        <title>Tapping the CABI collections for fungal endophytes: first genome assemblies for Collariella, Neodidymelliopsis, Ascochyta clinopodiicola, Didymella pomorum, Didymosphaeria variabile, Neocosmospora piperis and Neocucurbitaria cava.</title>
        <authorList>
            <person name="Hill R."/>
        </authorList>
    </citation>
    <scope>NUCLEOTIDE SEQUENCE</scope>
    <source>
        <strain evidence="1">IMI 355091</strain>
    </source>
</reference>
<dbReference type="SUPFAM" id="SSF55298">
    <property type="entry name" value="YjgF-like"/>
    <property type="match status" value="1"/>
</dbReference>
<protein>
    <submittedName>
        <fullName evidence="1">Uncharacterized protein</fullName>
    </submittedName>
</protein>
<sequence>MVLHTQWQFCRRGKSFRFIATHREHHCIITMSPNGQAFLLNPTAPEGPTKFPQARTVPSGSRTIYISGIASVLPDGSVAGVERDKIPDVKIQTRTILGTIDQIIAGASGGKGGVQNLIDAVVYLTAMERDYPGMNEEWNKVFGSRKVAPARATIGVKDLPDPNFVVEVKGVAIVPE</sequence>
<dbReference type="Pfam" id="PF01042">
    <property type="entry name" value="Ribonuc_L-PSP"/>
    <property type="match status" value="1"/>
</dbReference>
<dbReference type="PANTHER" id="PTHR47328">
    <property type="match status" value="1"/>
</dbReference>
<dbReference type="EMBL" id="JAPEVA010000034">
    <property type="protein sequence ID" value="KAJ4405516.1"/>
    <property type="molecule type" value="Genomic_DNA"/>
</dbReference>
<evidence type="ECO:0000313" key="2">
    <source>
        <dbReference type="Proteomes" id="UP001140510"/>
    </source>
</evidence>
<dbReference type="Gene3D" id="3.30.1330.40">
    <property type="entry name" value="RutC-like"/>
    <property type="match status" value="1"/>
</dbReference>
<dbReference type="InterPro" id="IPR035959">
    <property type="entry name" value="RutC-like_sf"/>
</dbReference>
<dbReference type="Proteomes" id="UP001140510">
    <property type="component" value="Unassembled WGS sequence"/>
</dbReference>
<accession>A0A9W8ZF27</accession>
<dbReference type="PANTHER" id="PTHR47328:SF1">
    <property type="entry name" value="RUTC FAMILY PROTEIN YOAB"/>
    <property type="match status" value="1"/>
</dbReference>
<keyword evidence="2" id="KW-1185">Reference proteome</keyword>
<evidence type="ECO:0000313" key="1">
    <source>
        <dbReference type="EMBL" id="KAJ4405516.1"/>
    </source>
</evidence>
<dbReference type="AlphaFoldDB" id="A0A9W8ZF27"/>
<dbReference type="CDD" id="cd00448">
    <property type="entry name" value="YjgF_YER057c_UK114_family"/>
    <property type="match status" value="1"/>
</dbReference>
<dbReference type="OrthoDB" id="309640at2759"/>
<dbReference type="InterPro" id="IPR035709">
    <property type="entry name" value="YoaB-like"/>
</dbReference>
<proteinExistence type="predicted"/>
<name>A0A9W8ZF27_9PLEO</name>
<gene>
    <name evidence="1" type="ORF">N0V91_005256</name>
</gene>